<dbReference type="Pfam" id="PF02826">
    <property type="entry name" value="2-Hacid_dh_C"/>
    <property type="match status" value="1"/>
</dbReference>
<evidence type="ECO:0000313" key="5">
    <source>
        <dbReference type="EMBL" id="OCH88370.1"/>
    </source>
</evidence>
<dbReference type="InterPro" id="IPR006140">
    <property type="entry name" value="D-isomer_DH_NAD-bd"/>
</dbReference>
<dbReference type="GO" id="GO:0030267">
    <property type="term" value="F:glyoxylate reductase (NADPH) activity"/>
    <property type="evidence" value="ECO:0007669"/>
    <property type="project" value="TreeGrafter"/>
</dbReference>
<dbReference type="InterPro" id="IPR029753">
    <property type="entry name" value="D-isomer_DH_CS"/>
</dbReference>
<dbReference type="GO" id="GO:0005829">
    <property type="term" value="C:cytosol"/>
    <property type="evidence" value="ECO:0007669"/>
    <property type="project" value="TreeGrafter"/>
</dbReference>
<evidence type="ECO:0008006" key="7">
    <source>
        <dbReference type="Google" id="ProtNLM"/>
    </source>
</evidence>
<protein>
    <recommendedName>
        <fullName evidence="7">Glyoxylate reductase/hydroxypyruvate reductase</fullName>
    </recommendedName>
</protein>
<dbReference type="Gene3D" id="3.40.50.720">
    <property type="entry name" value="NAD(P)-binding Rossmann-like Domain"/>
    <property type="match status" value="2"/>
</dbReference>
<gene>
    <name evidence="5" type="ORF">OBBRIDRAFT_805401</name>
</gene>
<dbReference type="InterPro" id="IPR050223">
    <property type="entry name" value="D-isomer_2-hydroxyacid_DH"/>
</dbReference>
<keyword evidence="1 2" id="KW-0560">Oxidoreductase</keyword>
<sequence>MGVFVASTRPKVVVTRNLGPETMPLLLERDDVEVVVWPEDTYCDRKWLLENVRGATGLLVMLSDRVDAELLEAAGPSLKVLSTMSVGYEHVPLPELAKRNIRLGYTPDVLTDAVADIAIMLALMASRNAEEVTAVVRNGEWPKRPWSPFMFCGPQLSASTVHPQRTAGFIGFGRIAQATLKRLVPFGLTTCLYAGNPATPADPAADAAHARAFGLPRVARVGLAELAAESDVVFVLAPGGPATRHVVDAAFLRRMKSTAVLVNAARGTLVDTDALVRALRERWIWGAGLDVLEGEPVIHADHPLVKEPRCTLLPHIGSASIETRQGMAKMAAENLLGGVLGHAMPAEFTGTK</sequence>
<organism evidence="5 6">
    <name type="scientific">Obba rivulosa</name>
    <dbReference type="NCBI Taxonomy" id="1052685"/>
    <lineage>
        <taxon>Eukaryota</taxon>
        <taxon>Fungi</taxon>
        <taxon>Dikarya</taxon>
        <taxon>Basidiomycota</taxon>
        <taxon>Agaricomycotina</taxon>
        <taxon>Agaricomycetes</taxon>
        <taxon>Polyporales</taxon>
        <taxon>Gelatoporiaceae</taxon>
        <taxon>Obba</taxon>
    </lineage>
</organism>
<dbReference type="InterPro" id="IPR006139">
    <property type="entry name" value="D-isomer_2_OHA_DH_cat_dom"/>
</dbReference>
<dbReference type="InterPro" id="IPR036291">
    <property type="entry name" value="NAD(P)-bd_dom_sf"/>
</dbReference>
<proteinExistence type="inferred from homology"/>
<evidence type="ECO:0000256" key="2">
    <source>
        <dbReference type="RuleBase" id="RU003719"/>
    </source>
</evidence>
<dbReference type="SUPFAM" id="SSF52283">
    <property type="entry name" value="Formate/glycerate dehydrogenase catalytic domain-like"/>
    <property type="match status" value="1"/>
</dbReference>
<comment type="similarity">
    <text evidence="2">Belongs to the D-isomer specific 2-hydroxyacid dehydrogenase family.</text>
</comment>
<dbReference type="PANTHER" id="PTHR10996">
    <property type="entry name" value="2-HYDROXYACID DEHYDROGENASE-RELATED"/>
    <property type="match status" value="1"/>
</dbReference>
<accession>A0A8E2AU34</accession>
<feature type="domain" description="D-isomer specific 2-hydroxyacid dehydrogenase catalytic" evidence="3">
    <location>
        <begin position="12"/>
        <end position="342"/>
    </location>
</feature>
<dbReference type="EMBL" id="KV722454">
    <property type="protein sequence ID" value="OCH88370.1"/>
    <property type="molecule type" value="Genomic_DNA"/>
</dbReference>
<feature type="domain" description="D-isomer specific 2-hydroxyacid dehydrogenase NAD-binding" evidence="4">
    <location>
        <begin position="119"/>
        <end position="317"/>
    </location>
</feature>
<keyword evidence="6" id="KW-1185">Reference proteome</keyword>
<dbReference type="OrthoDB" id="9991913at2759"/>
<dbReference type="Pfam" id="PF00389">
    <property type="entry name" value="2-Hacid_dh"/>
    <property type="match status" value="1"/>
</dbReference>
<reference evidence="5 6" key="1">
    <citation type="submission" date="2016-07" db="EMBL/GenBank/DDBJ databases">
        <title>Draft genome of the white-rot fungus Obba rivulosa 3A-2.</title>
        <authorList>
            <consortium name="DOE Joint Genome Institute"/>
            <person name="Miettinen O."/>
            <person name="Riley R."/>
            <person name="Acob R."/>
            <person name="Barry K."/>
            <person name="Cullen D."/>
            <person name="De Vries R."/>
            <person name="Hainaut M."/>
            <person name="Hatakka A."/>
            <person name="Henrissat B."/>
            <person name="Hilden K."/>
            <person name="Kuo R."/>
            <person name="Labutti K."/>
            <person name="Lipzen A."/>
            <person name="Makela M.R."/>
            <person name="Sandor L."/>
            <person name="Spatafora J.W."/>
            <person name="Grigoriev I.V."/>
            <person name="Hibbett D.S."/>
        </authorList>
    </citation>
    <scope>NUCLEOTIDE SEQUENCE [LARGE SCALE GENOMIC DNA]</scope>
    <source>
        <strain evidence="5 6">3A-2</strain>
    </source>
</reference>
<dbReference type="GO" id="GO:0016618">
    <property type="term" value="F:hydroxypyruvate reductase [NAD(P)H] activity"/>
    <property type="evidence" value="ECO:0007669"/>
    <property type="project" value="TreeGrafter"/>
</dbReference>
<dbReference type="CDD" id="cd05301">
    <property type="entry name" value="GDH"/>
    <property type="match status" value="1"/>
</dbReference>
<dbReference type="PANTHER" id="PTHR10996:SF277">
    <property type="entry name" value="GLYOXYLATE REDUCTASE_HYDROXYPYRUVATE REDUCTASE"/>
    <property type="match status" value="1"/>
</dbReference>
<evidence type="ECO:0000256" key="1">
    <source>
        <dbReference type="ARBA" id="ARBA00023002"/>
    </source>
</evidence>
<evidence type="ECO:0000259" key="4">
    <source>
        <dbReference type="Pfam" id="PF02826"/>
    </source>
</evidence>
<dbReference type="SUPFAM" id="SSF51735">
    <property type="entry name" value="NAD(P)-binding Rossmann-fold domains"/>
    <property type="match status" value="1"/>
</dbReference>
<name>A0A8E2AU34_9APHY</name>
<dbReference type="AlphaFoldDB" id="A0A8E2AU34"/>
<evidence type="ECO:0000259" key="3">
    <source>
        <dbReference type="Pfam" id="PF00389"/>
    </source>
</evidence>
<dbReference type="PROSITE" id="PS00671">
    <property type="entry name" value="D_2_HYDROXYACID_DH_3"/>
    <property type="match status" value="1"/>
</dbReference>
<dbReference type="GO" id="GO:0051287">
    <property type="term" value="F:NAD binding"/>
    <property type="evidence" value="ECO:0007669"/>
    <property type="project" value="InterPro"/>
</dbReference>
<evidence type="ECO:0000313" key="6">
    <source>
        <dbReference type="Proteomes" id="UP000250043"/>
    </source>
</evidence>
<dbReference type="Proteomes" id="UP000250043">
    <property type="component" value="Unassembled WGS sequence"/>
</dbReference>